<accession>A0ABQ3PU00</accession>
<protein>
    <submittedName>
        <fullName evidence="2">Uncharacterized protein</fullName>
    </submittedName>
</protein>
<dbReference type="Proteomes" id="UP001052655">
    <property type="component" value="Unassembled WGS sequence"/>
</dbReference>
<gene>
    <name evidence="2" type="ORF">Sdagh_02160</name>
</gene>
<evidence type="ECO:0000313" key="3">
    <source>
        <dbReference type="Proteomes" id="UP001052655"/>
    </source>
</evidence>
<organism evidence="2 3">
    <name type="scientific">Streptomyces daghestanicus</name>
    <dbReference type="NCBI Taxonomy" id="66885"/>
    <lineage>
        <taxon>Bacteria</taxon>
        <taxon>Bacillati</taxon>
        <taxon>Actinomycetota</taxon>
        <taxon>Actinomycetes</taxon>
        <taxon>Kitasatosporales</taxon>
        <taxon>Streptomycetaceae</taxon>
        <taxon>Streptomyces</taxon>
    </lineage>
</organism>
<comment type="caution">
    <text evidence="2">The sequence shown here is derived from an EMBL/GenBank/DDBJ whole genome shotgun (WGS) entry which is preliminary data.</text>
</comment>
<name>A0ABQ3PU00_9ACTN</name>
<evidence type="ECO:0000256" key="1">
    <source>
        <dbReference type="SAM" id="MobiDB-lite"/>
    </source>
</evidence>
<reference evidence="2" key="1">
    <citation type="submission" date="2024-05" db="EMBL/GenBank/DDBJ databases">
        <title>Whole genome shotgun sequence of Streptomyces daghestanicus NBRC 12762.</title>
        <authorList>
            <person name="Komaki H."/>
            <person name="Tamura T."/>
        </authorList>
    </citation>
    <scope>NUCLEOTIDE SEQUENCE</scope>
    <source>
        <strain evidence="2">NBRC 12762</strain>
    </source>
</reference>
<proteinExistence type="predicted"/>
<keyword evidence="3" id="KW-1185">Reference proteome</keyword>
<sequence>MTKMCLVVEDVCGMAKRGLPWSRSGVRYGGPPDMSGVLPSLRFGGFVPTGPRATSVTALESDGFRPRSAPVRTRKRNLSATPHPVVTRSADPGCPERHTDHLRDTYPARTFTAEPGRRRGTTPRPYVPEQRVLVSSLDNNRRPVSQSPASHEFGLRAGRLLCFTDQRRMTFTP</sequence>
<evidence type="ECO:0000313" key="2">
    <source>
        <dbReference type="EMBL" id="GHI28486.1"/>
    </source>
</evidence>
<feature type="region of interest" description="Disordered" evidence="1">
    <location>
        <begin position="64"/>
        <end position="101"/>
    </location>
</feature>
<dbReference type="EMBL" id="BNDX01000002">
    <property type="protein sequence ID" value="GHI28486.1"/>
    <property type="molecule type" value="Genomic_DNA"/>
</dbReference>